<protein>
    <submittedName>
        <fullName evidence="1">Uncharacterized protein</fullName>
    </submittedName>
</protein>
<proteinExistence type="predicted"/>
<evidence type="ECO:0000313" key="2">
    <source>
        <dbReference type="Proteomes" id="UP001583177"/>
    </source>
</evidence>
<keyword evidence="2" id="KW-1185">Reference proteome</keyword>
<organism evidence="1 2">
    <name type="scientific">Diaporthe australafricana</name>
    <dbReference type="NCBI Taxonomy" id="127596"/>
    <lineage>
        <taxon>Eukaryota</taxon>
        <taxon>Fungi</taxon>
        <taxon>Dikarya</taxon>
        <taxon>Ascomycota</taxon>
        <taxon>Pezizomycotina</taxon>
        <taxon>Sordariomycetes</taxon>
        <taxon>Sordariomycetidae</taxon>
        <taxon>Diaporthales</taxon>
        <taxon>Diaporthaceae</taxon>
        <taxon>Diaporthe</taxon>
    </lineage>
</organism>
<evidence type="ECO:0000313" key="1">
    <source>
        <dbReference type="EMBL" id="KAL1854941.1"/>
    </source>
</evidence>
<accession>A0ABR3W7X2</accession>
<dbReference type="Proteomes" id="UP001583177">
    <property type="component" value="Unassembled WGS sequence"/>
</dbReference>
<comment type="caution">
    <text evidence="1">The sequence shown here is derived from an EMBL/GenBank/DDBJ whole genome shotgun (WGS) entry which is preliminary data.</text>
</comment>
<gene>
    <name evidence="1" type="ORF">Daus18300_011261</name>
</gene>
<reference evidence="1 2" key="1">
    <citation type="journal article" date="2024" name="IMA Fungus">
        <title>IMA Genome - F19 : A genome assembly and annotation guide to empower mycologists, including annotated draft genome sequences of Ceratocystis pirilliformis, Diaporthe australafricana, Fusarium ophioides, Paecilomyces lecythidis, and Sporothrix stenoceras.</title>
        <authorList>
            <person name="Aylward J."/>
            <person name="Wilson A.M."/>
            <person name="Visagie C.M."/>
            <person name="Spraker J."/>
            <person name="Barnes I."/>
            <person name="Buitendag C."/>
            <person name="Ceriani C."/>
            <person name="Del Mar Angel L."/>
            <person name="du Plessis D."/>
            <person name="Fuchs T."/>
            <person name="Gasser K."/>
            <person name="Kramer D."/>
            <person name="Li W."/>
            <person name="Munsamy K."/>
            <person name="Piso A."/>
            <person name="Price J.L."/>
            <person name="Sonnekus B."/>
            <person name="Thomas C."/>
            <person name="van der Nest A."/>
            <person name="van Dijk A."/>
            <person name="van Heerden A."/>
            <person name="van Vuuren N."/>
            <person name="Yilmaz N."/>
            <person name="Duong T.A."/>
            <person name="van der Merwe N.A."/>
            <person name="Wingfield M.J."/>
            <person name="Wingfield B.D."/>
        </authorList>
    </citation>
    <scope>NUCLEOTIDE SEQUENCE [LARGE SCALE GENOMIC DNA]</scope>
    <source>
        <strain evidence="1 2">CMW 18300</strain>
    </source>
</reference>
<sequence length="347" mass="39296">MTTPTDPKYATTKPPLGVEKARVDLLLDESHQSAFQSAVRNVLQTEIAEITFAQIIDGLPLKDVGLGTRGLHWETLNDHEKLCAGVLEKAKAFLGDFTPLQMELQVEALRRYQKCPTDSSTSKLPLVELVVIAMHRIAMLLHKLDNPHRKDGTQMDTLCSTRGRASTVFHPTPFCLPDYADPAQYPEAVDDLPGYWAEDRIFGGVVLFGRGQDGTECKDVWLHSHRKGLTHRICALNDHQFDTLVHFLESPDIGDENPCPLPILVDKTNRRRVDEGIAIPEYNIYRDRWERKIRFSDYEEFEWIHGGNCCLSEADYPELEATRLYIQNYFKDVDTESTDGSSPPPSS</sequence>
<dbReference type="EMBL" id="JAWRVE010000134">
    <property type="protein sequence ID" value="KAL1854941.1"/>
    <property type="molecule type" value="Genomic_DNA"/>
</dbReference>
<name>A0ABR3W7X2_9PEZI</name>